<dbReference type="Proteomes" id="UP000288983">
    <property type="component" value="Unassembled WGS sequence"/>
</dbReference>
<accession>A0A443ZJK2</accession>
<evidence type="ECO:0000313" key="1">
    <source>
        <dbReference type="EMBL" id="RWU19109.1"/>
    </source>
</evidence>
<gene>
    <name evidence="1" type="primary">tssB</name>
    <name evidence="1" type="ORF">DM813_22590</name>
</gene>
<reference evidence="1 2" key="1">
    <citation type="submission" date="2018-06" db="EMBL/GenBank/DDBJ databases">
        <title>Bacteria isolated from soil of Wuhan.</title>
        <authorList>
            <person name="Wei X."/>
            <person name="Chunhua H."/>
        </authorList>
    </citation>
    <scope>NUCLEOTIDE SEQUENCE [LARGE SCALE GENOMIC DNA]</scope>
    <source>
        <strain evidence="2">xwS2</strain>
    </source>
</reference>
<dbReference type="NCBIfam" id="TIGR03358">
    <property type="entry name" value="VI_chp_5"/>
    <property type="match status" value="1"/>
</dbReference>
<dbReference type="PANTHER" id="PTHR35850">
    <property type="entry name" value="CYTOPLASMIC PROTEIN-RELATED"/>
    <property type="match status" value="1"/>
</dbReference>
<dbReference type="RefSeq" id="WP_128325593.1">
    <property type="nucleotide sequence ID" value="NZ_QJRG01000048.1"/>
</dbReference>
<name>A0A443ZJK2_9PSED</name>
<proteinExistence type="predicted"/>
<dbReference type="PIRSF" id="PIRSF028301">
    <property type="entry name" value="UCP028301"/>
    <property type="match status" value="1"/>
</dbReference>
<dbReference type="InterPro" id="IPR008312">
    <property type="entry name" value="T6SS_TssB1"/>
</dbReference>
<comment type="caution">
    <text evidence="1">The sequence shown here is derived from an EMBL/GenBank/DDBJ whole genome shotgun (WGS) entry which is preliminary data.</text>
</comment>
<dbReference type="AlphaFoldDB" id="A0A443ZJK2"/>
<dbReference type="OrthoDB" id="9789942at2"/>
<organism evidence="1 2">
    <name type="scientific">Pseudomonas alkylphenolica</name>
    <dbReference type="NCBI Taxonomy" id="237609"/>
    <lineage>
        <taxon>Bacteria</taxon>
        <taxon>Pseudomonadati</taxon>
        <taxon>Pseudomonadota</taxon>
        <taxon>Gammaproteobacteria</taxon>
        <taxon>Pseudomonadales</taxon>
        <taxon>Pseudomonadaceae</taxon>
        <taxon>Pseudomonas</taxon>
    </lineage>
</organism>
<dbReference type="Pfam" id="PF05591">
    <property type="entry name" value="T6SS_VipA"/>
    <property type="match status" value="1"/>
</dbReference>
<dbReference type="EMBL" id="QJRG01000048">
    <property type="protein sequence ID" value="RWU19109.1"/>
    <property type="molecule type" value="Genomic_DNA"/>
</dbReference>
<protein>
    <submittedName>
        <fullName evidence="1">Type VI secretion system contractile sheath small subunit</fullName>
    </submittedName>
</protein>
<sequence length="167" mass="18376">MSKHRGSVAPKERINIKYVPATGGEQAEIELPHKMLVMGDFGLNDSRALEDRPLMRIDKHSFNSVLKDADVSLNISVPSALSPVPDAELAVNLQFKSINDFGPDQIARQVPELNKLLELREALVALKGPLGNVPAFRKQLQQLLNDAQARKQLAQELNLVLEAPVAD</sequence>
<dbReference type="PANTHER" id="PTHR35850:SF2">
    <property type="entry name" value="TYPE VI SECRETION SYSTEM CONTRACTILE SHEATH SMALL SUBUNIT"/>
    <property type="match status" value="1"/>
</dbReference>
<evidence type="ECO:0000313" key="2">
    <source>
        <dbReference type="Proteomes" id="UP000288983"/>
    </source>
</evidence>